<keyword evidence="2" id="KW-0732">Signal</keyword>
<keyword evidence="5" id="KW-1185">Reference proteome</keyword>
<organism evidence="3">
    <name type="scientific">Hexamita inflata</name>
    <dbReference type="NCBI Taxonomy" id="28002"/>
    <lineage>
        <taxon>Eukaryota</taxon>
        <taxon>Metamonada</taxon>
        <taxon>Diplomonadida</taxon>
        <taxon>Hexamitidae</taxon>
        <taxon>Hexamitinae</taxon>
        <taxon>Hexamita</taxon>
    </lineage>
</organism>
<name>A0AA86QBF1_9EUKA</name>
<accession>A0AA86QBF1</accession>
<keyword evidence="1" id="KW-0472">Membrane</keyword>
<evidence type="ECO:0000313" key="5">
    <source>
        <dbReference type="Proteomes" id="UP001642409"/>
    </source>
</evidence>
<reference evidence="3" key="1">
    <citation type="submission" date="2023-06" db="EMBL/GenBank/DDBJ databases">
        <authorList>
            <person name="Kurt Z."/>
        </authorList>
    </citation>
    <scope>NUCLEOTIDE SEQUENCE</scope>
</reference>
<reference evidence="4 5" key="2">
    <citation type="submission" date="2024-07" db="EMBL/GenBank/DDBJ databases">
        <authorList>
            <person name="Akdeniz Z."/>
        </authorList>
    </citation>
    <scope>NUCLEOTIDE SEQUENCE [LARGE SCALE GENOMIC DNA]</scope>
</reference>
<proteinExistence type="predicted"/>
<evidence type="ECO:0000256" key="1">
    <source>
        <dbReference type="SAM" id="Phobius"/>
    </source>
</evidence>
<sequence length="226" mass="26108">MVIFAFTFTFLCFENFTVQLDSNNSRFIANVSYIDECIQSQQPITLIQAQLQVSSNNFSLNCKSPRLLFSHVSIKCDCEYADSQHTQQICDSFMKNVNQSISQINDSVLQNNFLVSQIELFNYSIQLSVYQEIQNIDSSIQTNYIYDQLLQLNYLSGSKLNFMYAFIAVLIIILIGVFICLCKSKFHSKCGQKYINQNVVEVHPFKTPAGSLQMQKERDELEVFQW</sequence>
<comment type="caution">
    <text evidence="3">The sequence shown here is derived from an EMBL/GenBank/DDBJ whole genome shotgun (WGS) entry which is preliminary data.</text>
</comment>
<feature type="chain" id="PRO_5041716826" evidence="2">
    <location>
        <begin position="20"/>
        <end position="226"/>
    </location>
</feature>
<evidence type="ECO:0000256" key="2">
    <source>
        <dbReference type="SAM" id="SignalP"/>
    </source>
</evidence>
<dbReference type="Proteomes" id="UP001642409">
    <property type="component" value="Unassembled WGS sequence"/>
</dbReference>
<keyword evidence="1" id="KW-0812">Transmembrane</keyword>
<dbReference type="EMBL" id="CAXDID020000198">
    <property type="protein sequence ID" value="CAL6053694.1"/>
    <property type="molecule type" value="Genomic_DNA"/>
</dbReference>
<keyword evidence="1" id="KW-1133">Transmembrane helix</keyword>
<gene>
    <name evidence="3" type="ORF">HINF_LOCUS37509</name>
    <name evidence="4" type="ORF">HINF_LOCUS45550</name>
</gene>
<dbReference type="AlphaFoldDB" id="A0AA86QBF1"/>
<dbReference type="EMBL" id="CATOUU010000805">
    <property type="protein sequence ID" value="CAI9949864.1"/>
    <property type="molecule type" value="Genomic_DNA"/>
</dbReference>
<feature type="signal peptide" evidence="2">
    <location>
        <begin position="1"/>
        <end position="19"/>
    </location>
</feature>
<feature type="transmembrane region" description="Helical" evidence="1">
    <location>
        <begin position="162"/>
        <end position="182"/>
    </location>
</feature>
<protein>
    <submittedName>
        <fullName evidence="4">Hypothetical_protein</fullName>
    </submittedName>
</protein>
<evidence type="ECO:0000313" key="4">
    <source>
        <dbReference type="EMBL" id="CAL6053694.1"/>
    </source>
</evidence>
<evidence type="ECO:0000313" key="3">
    <source>
        <dbReference type="EMBL" id="CAI9949864.1"/>
    </source>
</evidence>